<evidence type="ECO:0000313" key="2">
    <source>
        <dbReference type="Proteomes" id="UP000672027"/>
    </source>
</evidence>
<evidence type="ECO:0000313" key="1">
    <source>
        <dbReference type="EMBL" id="QTR51593.1"/>
    </source>
</evidence>
<proteinExistence type="predicted"/>
<reference evidence="1 2" key="1">
    <citation type="submission" date="2021-04" db="EMBL/GenBank/DDBJ databases">
        <title>Genomics, taxonomy and metabolism of representatives of sulfur bacteria of the genus Thiothrix: Thiothrix fructosivorans QT, Thiothrix unzii A1T and three new species, Thiothrix subterranea sp. nov., Thiothrix litoralis sp. nov. and 'Candidatus Thiothrix anitrata' sp. nov.</title>
        <authorList>
            <person name="Ravin N.V."/>
            <person name="Smolyakov D."/>
            <person name="Rudenko T.S."/>
            <person name="Mardanov A.V."/>
            <person name="Beletsky A.V."/>
            <person name="Markov N.D."/>
            <person name="Fomenkov A.I."/>
            <person name="Roberts R.J."/>
            <person name="Karnachuk O.V."/>
            <person name="Novikov A."/>
            <person name="Grabovich M.Y."/>
        </authorList>
    </citation>
    <scope>NUCLEOTIDE SEQUENCE [LARGE SCALE GENOMIC DNA]</scope>
    <source>
        <strain evidence="1 2">A52</strain>
    </source>
</reference>
<organism evidence="1 2">
    <name type="scientific">Candidatus Thiothrix anitrata</name>
    <dbReference type="NCBI Taxonomy" id="2823902"/>
    <lineage>
        <taxon>Bacteria</taxon>
        <taxon>Pseudomonadati</taxon>
        <taxon>Pseudomonadota</taxon>
        <taxon>Gammaproteobacteria</taxon>
        <taxon>Thiotrichales</taxon>
        <taxon>Thiotrichaceae</taxon>
        <taxon>Thiothrix</taxon>
    </lineage>
</organism>
<protein>
    <submittedName>
        <fullName evidence="1">Uncharacterized protein</fullName>
    </submittedName>
</protein>
<dbReference type="Proteomes" id="UP000672027">
    <property type="component" value="Chromosome"/>
</dbReference>
<accession>A0ABX7X8N8</accession>
<name>A0ABX7X8N8_9GAMM</name>
<gene>
    <name evidence="1" type="ORF">J8380_08650</name>
</gene>
<keyword evidence="2" id="KW-1185">Reference proteome</keyword>
<dbReference type="RefSeq" id="WP_210230184.1">
    <property type="nucleotide sequence ID" value="NZ_CP072800.1"/>
</dbReference>
<dbReference type="EMBL" id="CP072800">
    <property type="protein sequence ID" value="QTR51593.1"/>
    <property type="molecule type" value="Genomic_DNA"/>
</dbReference>
<sequence>MVAQFKVSTGDTEAHPINRETVEYLLAGQFPWFQRNPERRVDQYFAVCPWCNNPVQLKGLYRKQDNSPHPYGSHTGKPINGFFHFNAVDMLFCPYKLKQHSHKKNDRRAMGEIARRLIKQAVEEFDRIVLLLRDDFGFPFSNKFAEKMLDGWFSSEGYLYTGAHLRNLPWMIAYFGPTESLYGQYIGKNSELTNAIREQVYGAKITGDGQLTQTGERFFKLQLQCLHHRFDKIIDTEAPPEYMTLWVKDFSKTNFPEKAPTIYQKTITFDSDRFERLIHTASNQANRNAALLQISQTVADRWRI</sequence>